<dbReference type="FunCoup" id="G5BIS4">
    <property type="interactions" value="73"/>
</dbReference>
<dbReference type="eggNOG" id="KOG0027">
    <property type="taxonomic scope" value="Eukaryota"/>
</dbReference>
<dbReference type="GO" id="GO:0005886">
    <property type="term" value="C:plasma membrane"/>
    <property type="evidence" value="ECO:0007669"/>
    <property type="project" value="UniProtKB-SubCell"/>
</dbReference>
<keyword evidence="8" id="KW-0106">Calcium</keyword>
<dbReference type="PANTHER" id="PTHR46311:SF3">
    <property type="entry name" value="CALCIUM-BINDING PROTEIN 8"/>
    <property type="match status" value="1"/>
</dbReference>
<dbReference type="PROSITE" id="PS00018">
    <property type="entry name" value="EF_HAND_1"/>
    <property type="match status" value="2"/>
</dbReference>
<evidence type="ECO:0000256" key="6">
    <source>
        <dbReference type="ARBA" id="ARBA00022723"/>
    </source>
</evidence>
<dbReference type="AlphaFoldDB" id="G5BIS4"/>
<dbReference type="InterPro" id="IPR002048">
    <property type="entry name" value="EF_hand_dom"/>
</dbReference>
<evidence type="ECO:0000256" key="15">
    <source>
        <dbReference type="SAM" id="Phobius"/>
    </source>
</evidence>
<keyword evidence="3" id="KW-1003">Cell membrane</keyword>
<dbReference type="GO" id="GO:0005509">
    <property type="term" value="F:calcium ion binding"/>
    <property type="evidence" value="ECO:0007669"/>
    <property type="project" value="InterPro"/>
</dbReference>
<evidence type="ECO:0000256" key="3">
    <source>
        <dbReference type="ARBA" id="ARBA00022475"/>
    </source>
</evidence>
<keyword evidence="7" id="KW-0677">Repeat</keyword>
<evidence type="ECO:0000256" key="1">
    <source>
        <dbReference type="ARBA" id="ARBA00004521"/>
    </source>
</evidence>
<evidence type="ECO:0000313" key="17">
    <source>
        <dbReference type="EMBL" id="EHB09185.1"/>
    </source>
</evidence>
<sequence length="658" mass="73395">MGQGPESHGTCRISPHPGNNPLDPTLLLCTATWFYTTKMQRTLNHQTTVLSPTAPSPEVGASEPPSHCSWSRGRGFLATIPPAAPSPEERAFGPHSVPLLLAQRKDFRATITPTTPDPERLSLRGQSFDELPNLSENITLDPRCGCLSNLERGDLRMRKRGMEEPPKGERSHCREARPPTFPPGKSPPKPQDLGCFAALREKMPFHHVTAGLLYKGNYLNRSLSAGSDSEQLANISVEELDVISVTSHKGLRKPDLLGIGQEVKTAKRTAEDGFPFPCPFGLHACFSAQSRVPGEARRFQKQQCCGQAQAGQGPGGLRGGWNPQISWPAAAQRWADRRRSWKQAEEPLLVTTEQLFLLCWTDDDDKQYKWDVHSYAVRCVPSTCGLSTFRQQNHGSEKNPGFMNSFHCYFFFYTLLLCSKCARLKLYALDMPVHVRVVMSSTTLKDGGESSTGPSKVGIQCYSQGTTDFLFGKMMAGQEIREAFRVLDRDGNGFISKQELGMAMRSLGYMPSEVELAIIMQRLDMDGDGQVDFDEFMTILGPKLVSSEGRDGFLGNTIDSIFWQFDMQRITLEELKHILYHAFRDHLTMKDIENIIINEEESLNETSGNCQTEFEGVHSQKQNRQTCVRKSLICAFAMAFIISVMLIAANQILRSGME</sequence>
<dbReference type="SMART" id="SM00054">
    <property type="entry name" value="EFh"/>
    <property type="match status" value="2"/>
</dbReference>
<evidence type="ECO:0000313" key="18">
    <source>
        <dbReference type="Proteomes" id="UP000006813"/>
    </source>
</evidence>
<dbReference type="InterPro" id="IPR011992">
    <property type="entry name" value="EF-hand-dom_pair"/>
</dbReference>
<feature type="compositionally biased region" description="Basic and acidic residues" evidence="14">
    <location>
        <begin position="158"/>
        <end position="177"/>
    </location>
</feature>
<dbReference type="InterPro" id="IPR001751">
    <property type="entry name" value="S100/CaBP7/8-like_CS"/>
</dbReference>
<feature type="domain" description="EF-hand" evidence="16">
    <location>
        <begin position="511"/>
        <end position="546"/>
    </location>
</feature>
<dbReference type="InParanoid" id="G5BIS4"/>
<evidence type="ECO:0000256" key="13">
    <source>
        <dbReference type="ARBA" id="ARBA00038636"/>
    </source>
</evidence>
<dbReference type="CDD" id="cd00051">
    <property type="entry name" value="EFh"/>
    <property type="match status" value="1"/>
</dbReference>
<feature type="region of interest" description="Disordered" evidence="14">
    <location>
        <begin position="158"/>
        <end position="191"/>
    </location>
</feature>
<proteinExistence type="predicted"/>
<keyword evidence="5 15" id="KW-0812">Transmembrane</keyword>
<protein>
    <submittedName>
        <fullName evidence="17">Calcium-binding protein 8</fullName>
    </submittedName>
</protein>
<dbReference type="InterPro" id="IPR051111">
    <property type="entry name" value="Ca-binding_regulatory"/>
</dbReference>
<dbReference type="InterPro" id="IPR018247">
    <property type="entry name" value="EF_Hand_1_Ca_BS"/>
</dbReference>
<feature type="compositionally biased region" description="Pro residues" evidence="14">
    <location>
        <begin position="179"/>
        <end position="190"/>
    </location>
</feature>
<evidence type="ECO:0000256" key="9">
    <source>
        <dbReference type="ARBA" id="ARBA00022989"/>
    </source>
</evidence>
<evidence type="ECO:0000256" key="11">
    <source>
        <dbReference type="ARBA" id="ARBA00023136"/>
    </source>
</evidence>
<keyword evidence="10" id="KW-0333">Golgi apparatus</keyword>
<comment type="subunit">
    <text evidence="13">Interacts with PI4KB. This binding competes with FREQ/NCS1 binding in a calcium-dependent manner.</text>
</comment>
<dbReference type="FunFam" id="1.10.238.10:FF:000115">
    <property type="entry name" value="Calcium-binding protein 8"/>
    <property type="match status" value="1"/>
</dbReference>
<accession>G5BIS4</accession>
<reference evidence="17 18" key="1">
    <citation type="journal article" date="2011" name="Nature">
        <title>Genome sequencing reveals insights into physiology and longevity of the naked mole rat.</title>
        <authorList>
            <person name="Kim E.B."/>
            <person name="Fang X."/>
            <person name="Fushan A.A."/>
            <person name="Huang Z."/>
            <person name="Lobanov A.V."/>
            <person name="Han L."/>
            <person name="Marino S.M."/>
            <person name="Sun X."/>
            <person name="Turanov A.A."/>
            <person name="Yang P."/>
            <person name="Yim S.H."/>
            <person name="Zhao X."/>
            <person name="Kasaikina M.V."/>
            <person name="Stoletzki N."/>
            <person name="Peng C."/>
            <person name="Polak P."/>
            <person name="Xiong Z."/>
            <person name="Kiezun A."/>
            <person name="Zhu Y."/>
            <person name="Chen Y."/>
            <person name="Kryukov G.V."/>
            <person name="Zhang Q."/>
            <person name="Peshkin L."/>
            <person name="Yang L."/>
            <person name="Bronson R.T."/>
            <person name="Buffenstein R."/>
            <person name="Wang B."/>
            <person name="Han C."/>
            <person name="Li Q."/>
            <person name="Chen L."/>
            <person name="Zhao W."/>
            <person name="Sunyaev S.R."/>
            <person name="Park T.J."/>
            <person name="Zhang G."/>
            <person name="Wang J."/>
            <person name="Gladyshev V.N."/>
        </authorList>
    </citation>
    <scope>NUCLEOTIDE SEQUENCE [LARGE SCALE GENOMIC DNA]</scope>
</reference>
<feature type="domain" description="EF-hand" evidence="16">
    <location>
        <begin position="475"/>
        <end position="510"/>
    </location>
</feature>
<evidence type="ECO:0000256" key="14">
    <source>
        <dbReference type="SAM" id="MobiDB-lite"/>
    </source>
</evidence>
<keyword evidence="9 15" id="KW-1133">Transmembrane helix</keyword>
<dbReference type="STRING" id="10181.G5BIS4"/>
<comment type="subcellular location">
    <subcellularLocation>
        <location evidence="1">Cell membrane</location>
        <topology evidence="1">Single-pass type IV membrane protein</topology>
    </subcellularLocation>
    <subcellularLocation>
        <location evidence="2">Cytoplasm</location>
        <location evidence="2">Perinuclear region</location>
    </subcellularLocation>
    <subcellularLocation>
        <location evidence="12">Golgi apparatus</location>
        <location evidence="12">trans-Golgi network membrane</location>
        <topology evidence="12">Single-pass type IV membrane protein</topology>
    </subcellularLocation>
</comment>
<evidence type="ECO:0000256" key="10">
    <source>
        <dbReference type="ARBA" id="ARBA00023034"/>
    </source>
</evidence>
<gene>
    <name evidence="17" type="ORF">GW7_01250</name>
</gene>
<feature type="transmembrane region" description="Helical" evidence="15">
    <location>
        <begin position="631"/>
        <end position="653"/>
    </location>
</feature>
<dbReference type="GO" id="GO:0032588">
    <property type="term" value="C:trans-Golgi network membrane"/>
    <property type="evidence" value="ECO:0007669"/>
    <property type="project" value="TreeGrafter"/>
</dbReference>
<dbReference type="Proteomes" id="UP000006813">
    <property type="component" value="Unassembled WGS sequence"/>
</dbReference>
<name>G5BIS4_HETGA</name>
<dbReference type="Gene3D" id="1.10.238.10">
    <property type="entry name" value="EF-hand"/>
    <property type="match status" value="1"/>
</dbReference>
<evidence type="ECO:0000256" key="4">
    <source>
        <dbReference type="ARBA" id="ARBA00022490"/>
    </source>
</evidence>
<feature type="region of interest" description="Disordered" evidence="14">
    <location>
        <begin position="49"/>
        <end position="68"/>
    </location>
</feature>
<evidence type="ECO:0000256" key="12">
    <source>
        <dbReference type="ARBA" id="ARBA00037801"/>
    </source>
</evidence>
<dbReference type="PANTHER" id="PTHR46311">
    <property type="entry name" value="CALCIUM-BINDING PROTEIN 8-RELATED"/>
    <property type="match status" value="1"/>
</dbReference>
<keyword evidence="6" id="KW-0479">Metal-binding</keyword>
<keyword evidence="11 15" id="KW-0472">Membrane</keyword>
<dbReference type="GO" id="GO:0048471">
    <property type="term" value="C:perinuclear region of cytoplasm"/>
    <property type="evidence" value="ECO:0007669"/>
    <property type="project" value="UniProtKB-SubCell"/>
</dbReference>
<evidence type="ECO:0000259" key="16">
    <source>
        <dbReference type="PROSITE" id="PS50222"/>
    </source>
</evidence>
<evidence type="ECO:0000256" key="5">
    <source>
        <dbReference type="ARBA" id="ARBA00022692"/>
    </source>
</evidence>
<evidence type="ECO:0000256" key="8">
    <source>
        <dbReference type="ARBA" id="ARBA00022837"/>
    </source>
</evidence>
<organism evidence="17 18">
    <name type="scientific">Heterocephalus glaber</name>
    <name type="common">Naked mole rat</name>
    <dbReference type="NCBI Taxonomy" id="10181"/>
    <lineage>
        <taxon>Eukaryota</taxon>
        <taxon>Metazoa</taxon>
        <taxon>Chordata</taxon>
        <taxon>Craniata</taxon>
        <taxon>Vertebrata</taxon>
        <taxon>Euteleostomi</taxon>
        <taxon>Mammalia</taxon>
        <taxon>Eutheria</taxon>
        <taxon>Euarchontoglires</taxon>
        <taxon>Glires</taxon>
        <taxon>Rodentia</taxon>
        <taxon>Hystricomorpha</taxon>
        <taxon>Bathyergidae</taxon>
        <taxon>Heterocephalus</taxon>
    </lineage>
</organism>
<dbReference type="Pfam" id="PF13499">
    <property type="entry name" value="EF-hand_7"/>
    <property type="match status" value="1"/>
</dbReference>
<keyword evidence="4" id="KW-0963">Cytoplasm</keyword>
<evidence type="ECO:0000256" key="2">
    <source>
        <dbReference type="ARBA" id="ARBA00004556"/>
    </source>
</evidence>
<dbReference type="EMBL" id="JH170536">
    <property type="protein sequence ID" value="EHB09185.1"/>
    <property type="molecule type" value="Genomic_DNA"/>
</dbReference>
<dbReference type="SUPFAM" id="SSF47473">
    <property type="entry name" value="EF-hand"/>
    <property type="match status" value="1"/>
</dbReference>
<dbReference type="PROSITE" id="PS50222">
    <property type="entry name" value="EF_HAND_2"/>
    <property type="match status" value="2"/>
</dbReference>
<evidence type="ECO:0000256" key="7">
    <source>
        <dbReference type="ARBA" id="ARBA00022737"/>
    </source>
</evidence>
<dbReference type="PROSITE" id="PS00303">
    <property type="entry name" value="S100_CABP"/>
    <property type="match status" value="1"/>
</dbReference>